<evidence type="ECO:0000259" key="1">
    <source>
        <dbReference type="PROSITE" id="PS51186"/>
    </source>
</evidence>
<keyword evidence="3" id="KW-1185">Reference proteome</keyword>
<proteinExistence type="predicted"/>
<organism evidence="2 3">
    <name type="scientific">Pedobacter westerhofensis</name>
    <dbReference type="NCBI Taxonomy" id="425512"/>
    <lineage>
        <taxon>Bacteria</taxon>
        <taxon>Pseudomonadati</taxon>
        <taxon>Bacteroidota</taxon>
        <taxon>Sphingobacteriia</taxon>
        <taxon>Sphingobacteriales</taxon>
        <taxon>Sphingobacteriaceae</taxon>
        <taxon>Pedobacter</taxon>
    </lineage>
</organism>
<reference evidence="2 3" key="1">
    <citation type="submission" date="2017-05" db="EMBL/GenBank/DDBJ databases">
        <authorList>
            <person name="Varghese N."/>
            <person name="Submissions S."/>
        </authorList>
    </citation>
    <scope>NUCLEOTIDE SEQUENCE [LARGE SCALE GENOMIC DNA]</scope>
    <source>
        <strain evidence="2 3">DSM 19036</strain>
    </source>
</reference>
<sequence length="157" mass="17921">MLSALQITDAEFIFDLLNSPGWLQFVGDRNIRDIKDAEAYIKKIQDNPLTKFWTVKLKDDARPMGIVSYVKREYLTEHDLGFAFLPAYVKQGYAYEASRAVLHSLASKDAPVKILAITAMNNLSSVRLLDKLGFVFDSQIEVEERKLRLYKFIKGGN</sequence>
<gene>
    <name evidence="2" type="ORF">SAMN06265348_113119</name>
</gene>
<accession>A0A521FK67</accession>
<dbReference type="PANTHER" id="PTHR43792:SF1">
    <property type="entry name" value="N-ACETYLTRANSFERASE DOMAIN-CONTAINING PROTEIN"/>
    <property type="match status" value="1"/>
</dbReference>
<dbReference type="GO" id="GO:0016747">
    <property type="term" value="F:acyltransferase activity, transferring groups other than amino-acyl groups"/>
    <property type="evidence" value="ECO:0007669"/>
    <property type="project" value="InterPro"/>
</dbReference>
<dbReference type="InterPro" id="IPR051531">
    <property type="entry name" value="N-acetyltransferase"/>
</dbReference>
<dbReference type="PROSITE" id="PS51186">
    <property type="entry name" value="GNAT"/>
    <property type="match status" value="1"/>
</dbReference>
<dbReference type="InterPro" id="IPR000182">
    <property type="entry name" value="GNAT_dom"/>
</dbReference>
<dbReference type="AlphaFoldDB" id="A0A521FK67"/>
<dbReference type="PANTHER" id="PTHR43792">
    <property type="entry name" value="GNAT FAMILY, PUTATIVE (AFU_ORTHOLOGUE AFUA_3G00765)-RELATED-RELATED"/>
    <property type="match status" value="1"/>
</dbReference>
<dbReference type="Pfam" id="PF13302">
    <property type="entry name" value="Acetyltransf_3"/>
    <property type="match status" value="1"/>
</dbReference>
<name>A0A521FK67_9SPHI</name>
<dbReference type="InterPro" id="IPR016181">
    <property type="entry name" value="Acyl_CoA_acyltransferase"/>
</dbReference>
<dbReference type="Gene3D" id="3.40.630.30">
    <property type="match status" value="1"/>
</dbReference>
<evidence type="ECO:0000313" key="2">
    <source>
        <dbReference type="EMBL" id="SMO96555.1"/>
    </source>
</evidence>
<feature type="domain" description="N-acetyltransferase" evidence="1">
    <location>
        <begin position="1"/>
        <end position="154"/>
    </location>
</feature>
<evidence type="ECO:0000313" key="3">
    <source>
        <dbReference type="Proteomes" id="UP000320300"/>
    </source>
</evidence>
<keyword evidence="2" id="KW-0808">Transferase</keyword>
<dbReference type="EMBL" id="FXTN01000013">
    <property type="protein sequence ID" value="SMO96555.1"/>
    <property type="molecule type" value="Genomic_DNA"/>
</dbReference>
<protein>
    <submittedName>
        <fullName evidence="2">Protein N-acetyltransferase, RimJ/RimL family</fullName>
    </submittedName>
</protein>
<dbReference type="SUPFAM" id="SSF55729">
    <property type="entry name" value="Acyl-CoA N-acyltransferases (Nat)"/>
    <property type="match status" value="1"/>
</dbReference>
<dbReference type="Proteomes" id="UP000320300">
    <property type="component" value="Unassembled WGS sequence"/>
</dbReference>